<dbReference type="GO" id="GO:0005829">
    <property type="term" value="C:cytosol"/>
    <property type="evidence" value="ECO:0007669"/>
    <property type="project" value="TreeGrafter"/>
</dbReference>
<dbReference type="HOGENOM" id="CLU_016755_2_2_1"/>
<evidence type="ECO:0000256" key="12">
    <source>
        <dbReference type="PIRSR" id="PIRSR000350-2"/>
    </source>
</evidence>
<dbReference type="InterPro" id="IPR012999">
    <property type="entry name" value="Pyr_OxRdtase_I_AS"/>
</dbReference>
<evidence type="ECO:0000256" key="3">
    <source>
        <dbReference type="ARBA" id="ARBA00012607"/>
    </source>
</evidence>
<evidence type="ECO:0000259" key="17">
    <source>
        <dbReference type="Pfam" id="PF07992"/>
    </source>
</evidence>
<accession>A0A067QAJ1</accession>
<comment type="function">
    <text evidence="11">Catalyzes the reduction of glutathione disulfide (GSSG) to reduced glutathione (GSH). Constitutes the major mechanism to maintain a high GSH:GSSG ratio in the cytosol.</text>
</comment>
<dbReference type="SUPFAM" id="SSF55424">
    <property type="entry name" value="FAD/NAD-linked reductases, dimerisation (C-terminal) domain"/>
    <property type="match status" value="1"/>
</dbReference>
<gene>
    <name evidence="18" type="ORF">JAAARDRAFT_56620</name>
</gene>
<evidence type="ECO:0000313" key="19">
    <source>
        <dbReference type="Proteomes" id="UP000027265"/>
    </source>
</evidence>
<name>A0A067QAJ1_9AGAM</name>
<dbReference type="EC" id="1.8.1.7" evidence="3"/>
<dbReference type="InterPro" id="IPR023753">
    <property type="entry name" value="FAD/NAD-binding_dom"/>
</dbReference>
<keyword evidence="13" id="KW-0520">NAD</keyword>
<feature type="binding site" evidence="13">
    <location>
        <position position="328"/>
    </location>
    <ligand>
        <name>FAD</name>
        <dbReference type="ChEBI" id="CHEBI:57692"/>
    </ligand>
</feature>
<dbReference type="InterPro" id="IPR016156">
    <property type="entry name" value="FAD/NAD-linked_Rdtase_dimer_sf"/>
</dbReference>
<dbReference type="NCBIfam" id="NF004776">
    <property type="entry name" value="PRK06116.1"/>
    <property type="match status" value="1"/>
</dbReference>
<dbReference type="GO" id="GO:0004362">
    <property type="term" value="F:glutathione-disulfide reductase (NADPH) activity"/>
    <property type="evidence" value="ECO:0007669"/>
    <property type="project" value="UniProtKB-EC"/>
</dbReference>
<feature type="disulfide bond" description="Redox-active" evidence="14">
    <location>
        <begin position="50"/>
        <end position="55"/>
    </location>
</feature>
<dbReference type="AlphaFoldDB" id="A0A067QAJ1"/>
<dbReference type="GO" id="GO:0045454">
    <property type="term" value="P:cell redox homeostasis"/>
    <property type="evidence" value="ECO:0007669"/>
    <property type="project" value="InterPro"/>
</dbReference>
<dbReference type="InterPro" id="IPR001100">
    <property type="entry name" value="Pyr_nuc-diS_OxRdtase"/>
</dbReference>
<dbReference type="OrthoDB" id="5956163at2759"/>
<dbReference type="STRING" id="933084.A0A067QAJ1"/>
<keyword evidence="5 15" id="KW-0285">Flavoprotein</keyword>
<dbReference type="EMBL" id="KL197715">
    <property type="protein sequence ID" value="KDQ59611.1"/>
    <property type="molecule type" value="Genomic_DNA"/>
</dbReference>
<evidence type="ECO:0000256" key="13">
    <source>
        <dbReference type="PIRSR" id="PIRSR000350-3"/>
    </source>
</evidence>
<dbReference type="PANTHER" id="PTHR42737:SF2">
    <property type="entry name" value="GLUTATHIONE REDUCTASE"/>
    <property type="match status" value="1"/>
</dbReference>
<dbReference type="FunCoup" id="A0A067QAJ1">
    <property type="interactions" value="481"/>
</dbReference>
<comment type="subunit">
    <text evidence="2">Homodimer.</text>
</comment>
<evidence type="ECO:0000313" key="18">
    <source>
        <dbReference type="EMBL" id="KDQ59611.1"/>
    </source>
</evidence>
<dbReference type="InterPro" id="IPR004099">
    <property type="entry name" value="Pyr_nucl-diS_OxRdtase_dimer"/>
</dbReference>
<keyword evidence="13" id="KW-0547">Nucleotide-binding</keyword>
<keyword evidence="6 13" id="KW-0274">FAD</keyword>
<dbReference type="Pfam" id="PF07992">
    <property type="entry name" value="Pyr_redox_2"/>
    <property type="match status" value="1"/>
</dbReference>
<keyword evidence="9 15" id="KW-0676">Redox-active center</keyword>
<keyword evidence="7 15" id="KW-0560">Oxidoreductase</keyword>
<dbReference type="Gene3D" id="3.30.390.30">
    <property type="match status" value="1"/>
</dbReference>
<evidence type="ECO:0000256" key="8">
    <source>
        <dbReference type="ARBA" id="ARBA00023157"/>
    </source>
</evidence>
<dbReference type="InterPro" id="IPR036188">
    <property type="entry name" value="FAD/NAD-bd_sf"/>
</dbReference>
<dbReference type="PROSITE" id="PS00076">
    <property type="entry name" value="PYRIDINE_REDOX_1"/>
    <property type="match status" value="1"/>
</dbReference>
<comment type="catalytic activity">
    <reaction evidence="10">
        <text>2 glutathione + NADP(+) = glutathione disulfide + NADPH + H(+)</text>
        <dbReference type="Rhea" id="RHEA:11740"/>
        <dbReference type="ChEBI" id="CHEBI:15378"/>
        <dbReference type="ChEBI" id="CHEBI:57783"/>
        <dbReference type="ChEBI" id="CHEBI:57925"/>
        <dbReference type="ChEBI" id="CHEBI:58297"/>
        <dbReference type="ChEBI" id="CHEBI:58349"/>
        <dbReference type="EC" id="1.8.1.7"/>
    </reaction>
</comment>
<evidence type="ECO:0000256" key="15">
    <source>
        <dbReference type="RuleBase" id="RU003691"/>
    </source>
</evidence>
<feature type="binding site" evidence="13">
    <location>
        <begin position="193"/>
        <end position="200"/>
    </location>
    <ligand>
        <name>NAD(+)</name>
        <dbReference type="ChEBI" id="CHEBI:57540"/>
    </ligand>
</feature>
<reference evidence="19" key="1">
    <citation type="journal article" date="2014" name="Proc. Natl. Acad. Sci. U.S.A.">
        <title>Extensive sampling of basidiomycete genomes demonstrates inadequacy of the white-rot/brown-rot paradigm for wood decay fungi.</title>
        <authorList>
            <person name="Riley R."/>
            <person name="Salamov A.A."/>
            <person name="Brown D.W."/>
            <person name="Nagy L.G."/>
            <person name="Floudas D."/>
            <person name="Held B.W."/>
            <person name="Levasseur A."/>
            <person name="Lombard V."/>
            <person name="Morin E."/>
            <person name="Otillar R."/>
            <person name="Lindquist E.A."/>
            <person name="Sun H."/>
            <person name="LaButti K.M."/>
            <person name="Schmutz J."/>
            <person name="Jabbour D."/>
            <person name="Luo H."/>
            <person name="Baker S.E."/>
            <person name="Pisabarro A.G."/>
            <person name="Walton J.D."/>
            <person name="Blanchette R.A."/>
            <person name="Henrissat B."/>
            <person name="Martin F."/>
            <person name="Cullen D."/>
            <person name="Hibbett D.S."/>
            <person name="Grigoriev I.V."/>
        </authorList>
    </citation>
    <scope>NUCLEOTIDE SEQUENCE [LARGE SCALE GENOMIC DNA]</scope>
    <source>
        <strain evidence="19">MUCL 33604</strain>
    </source>
</reference>
<keyword evidence="19" id="KW-1185">Reference proteome</keyword>
<evidence type="ECO:0000256" key="2">
    <source>
        <dbReference type="ARBA" id="ARBA00011738"/>
    </source>
</evidence>
<dbReference type="GO" id="GO:0006749">
    <property type="term" value="P:glutathione metabolic process"/>
    <property type="evidence" value="ECO:0007669"/>
    <property type="project" value="TreeGrafter"/>
</dbReference>
<protein>
    <recommendedName>
        <fullName evidence="4">Glutathione reductase</fullName>
        <ecNumber evidence="3">1.8.1.7</ecNumber>
    </recommendedName>
</protein>
<dbReference type="FunFam" id="3.30.390.30:FF:000003">
    <property type="entry name" value="Glutathione reductase"/>
    <property type="match status" value="1"/>
</dbReference>
<dbReference type="Proteomes" id="UP000027265">
    <property type="component" value="Unassembled WGS sequence"/>
</dbReference>
<evidence type="ECO:0000256" key="6">
    <source>
        <dbReference type="ARBA" id="ARBA00022827"/>
    </source>
</evidence>
<dbReference type="GO" id="GO:0005739">
    <property type="term" value="C:mitochondrion"/>
    <property type="evidence" value="ECO:0007669"/>
    <property type="project" value="TreeGrafter"/>
</dbReference>
<sequence>MPSGDKLSYEKYDYVCIGGGSGGIASARRAAQYGKKVALIEATARLGGTCVNIGCVPKKLMWHAADIAETIRSASCYQFKGLGTEPPQFSWSDFVIQRNSYVRKLNDIYASNLAKDGVTHHAGRARLLSPTLISITPLNGCPEYTIEASQICIATGARPRILDDNHVPGASLGIDSDRFFELTCQPKRVAIVGAGYIAVELSGIFRSLGTEVHVIVRKGDTFLGMFADPLIQDTVHSWMERSGVKVHMNSSVLRAQRVGANVQTSPIEVYTDQGEMLEVDVLLWAIGRLPNTENLGLESVGIMLDDARNIVVDDYQNTSVKGISAIGDVTGKAMLTPVAIQAGRRLANRLFGGIAFQDDHLDYANIPTVVFSHPPIGAIGLTEPQAREKYGDAVKTYTSTFTALYFSMMDPAHKEPSVYKLIVVGPQERVVGIHIFGLGSDEVLQGFGVALKMGVCKRDLDETIAIHPSSGEELVTLR</sequence>
<proteinExistence type="inferred from homology"/>
<feature type="binding site" evidence="13">
    <location>
        <position position="287"/>
    </location>
    <ligand>
        <name>NAD(+)</name>
        <dbReference type="ChEBI" id="CHEBI:57540"/>
    </ligand>
</feature>
<keyword evidence="8" id="KW-1015">Disulfide bond</keyword>
<feature type="binding site" evidence="13">
    <location>
        <position position="59"/>
    </location>
    <ligand>
        <name>FAD</name>
        <dbReference type="ChEBI" id="CHEBI:57692"/>
    </ligand>
</feature>
<dbReference type="InterPro" id="IPR046952">
    <property type="entry name" value="GSHR/TRXR-like"/>
</dbReference>
<evidence type="ECO:0000256" key="14">
    <source>
        <dbReference type="PIRSR" id="PIRSR000350-4"/>
    </source>
</evidence>
<dbReference type="PIRSF" id="PIRSF000350">
    <property type="entry name" value="Mercury_reductase_MerA"/>
    <property type="match status" value="1"/>
</dbReference>
<evidence type="ECO:0000256" key="9">
    <source>
        <dbReference type="ARBA" id="ARBA00023284"/>
    </source>
</evidence>
<evidence type="ECO:0000256" key="7">
    <source>
        <dbReference type="ARBA" id="ARBA00023002"/>
    </source>
</evidence>
<organism evidence="18 19">
    <name type="scientific">Jaapia argillacea MUCL 33604</name>
    <dbReference type="NCBI Taxonomy" id="933084"/>
    <lineage>
        <taxon>Eukaryota</taxon>
        <taxon>Fungi</taxon>
        <taxon>Dikarya</taxon>
        <taxon>Basidiomycota</taxon>
        <taxon>Agaricomycotina</taxon>
        <taxon>Agaricomycetes</taxon>
        <taxon>Agaricomycetidae</taxon>
        <taxon>Jaapiales</taxon>
        <taxon>Jaapiaceae</taxon>
        <taxon>Jaapia</taxon>
    </lineage>
</organism>
<feature type="domain" description="FAD/NAD(P)-binding" evidence="17">
    <location>
        <begin position="12"/>
        <end position="343"/>
    </location>
</feature>
<evidence type="ECO:0000259" key="16">
    <source>
        <dbReference type="Pfam" id="PF02852"/>
    </source>
</evidence>
<dbReference type="PANTHER" id="PTHR42737">
    <property type="entry name" value="GLUTATHIONE REDUCTASE"/>
    <property type="match status" value="1"/>
</dbReference>
<dbReference type="GO" id="GO:0050660">
    <property type="term" value="F:flavin adenine dinucleotide binding"/>
    <property type="evidence" value="ECO:0007669"/>
    <property type="project" value="InterPro"/>
</dbReference>
<evidence type="ECO:0000256" key="4">
    <source>
        <dbReference type="ARBA" id="ARBA00017111"/>
    </source>
</evidence>
<dbReference type="FunFam" id="3.50.50.60:FF:000235">
    <property type="entry name" value="Glutathione reductase"/>
    <property type="match status" value="1"/>
</dbReference>
<evidence type="ECO:0000256" key="11">
    <source>
        <dbReference type="ARBA" id="ARBA00056905"/>
    </source>
</evidence>
<dbReference type="Pfam" id="PF02852">
    <property type="entry name" value="Pyr_redox_dim"/>
    <property type="match status" value="1"/>
</dbReference>
<dbReference type="PRINTS" id="PR00411">
    <property type="entry name" value="PNDRDTASEI"/>
</dbReference>
<comment type="similarity">
    <text evidence="1 15">Belongs to the class-I pyridine nucleotide-disulfide oxidoreductase family.</text>
</comment>
<dbReference type="SUPFAM" id="SSF51905">
    <property type="entry name" value="FAD/NAD(P)-binding domain"/>
    <property type="match status" value="1"/>
</dbReference>
<dbReference type="Gene3D" id="3.50.50.60">
    <property type="entry name" value="FAD/NAD(P)-binding domain"/>
    <property type="match status" value="2"/>
</dbReference>
<dbReference type="InParanoid" id="A0A067QAJ1"/>
<evidence type="ECO:0000256" key="10">
    <source>
        <dbReference type="ARBA" id="ARBA00049142"/>
    </source>
</evidence>
<evidence type="ECO:0000256" key="5">
    <source>
        <dbReference type="ARBA" id="ARBA00022630"/>
    </source>
</evidence>
<feature type="domain" description="Pyridine nucleotide-disulphide oxidoreductase dimerisation" evidence="16">
    <location>
        <begin position="366"/>
        <end position="477"/>
    </location>
</feature>
<evidence type="ECO:0000256" key="1">
    <source>
        <dbReference type="ARBA" id="ARBA00007532"/>
    </source>
</evidence>
<comment type="cofactor">
    <cofactor evidence="13">
        <name>FAD</name>
        <dbReference type="ChEBI" id="CHEBI:57692"/>
    </cofactor>
    <text evidence="13">Binds 1 FAD per subunit.</text>
</comment>
<dbReference type="PRINTS" id="PR00368">
    <property type="entry name" value="FADPNR"/>
</dbReference>
<feature type="active site" description="Proton acceptor" evidence="12">
    <location>
        <position position="467"/>
    </location>
</feature>
<dbReference type="GO" id="GO:0034599">
    <property type="term" value="P:cellular response to oxidative stress"/>
    <property type="evidence" value="ECO:0007669"/>
    <property type="project" value="TreeGrafter"/>
</dbReference>